<gene>
    <name evidence="1" type="ORF">Q664_35385</name>
</gene>
<proteinExistence type="predicted"/>
<dbReference type="AlphaFoldDB" id="A0A084SLN7"/>
<dbReference type="Gene3D" id="2.30.320.10">
    <property type="entry name" value="YwqG-like"/>
    <property type="match status" value="1"/>
</dbReference>
<evidence type="ECO:0000313" key="2">
    <source>
        <dbReference type="Proteomes" id="UP000028547"/>
    </source>
</evidence>
<comment type="caution">
    <text evidence="1">The sequence shown here is derived from an EMBL/GenBank/DDBJ whole genome shotgun (WGS) entry which is preliminary data.</text>
</comment>
<evidence type="ECO:0008006" key="3">
    <source>
        <dbReference type="Google" id="ProtNLM"/>
    </source>
</evidence>
<dbReference type="Proteomes" id="UP000028547">
    <property type="component" value="Unassembled WGS sequence"/>
</dbReference>
<dbReference type="Pfam" id="PF09234">
    <property type="entry name" value="DUF1963"/>
    <property type="match status" value="1"/>
</dbReference>
<dbReference type="EMBL" id="JPMI01000247">
    <property type="protein sequence ID" value="KFA89372.1"/>
    <property type="molecule type" value="Genomic_DNA"/>
</dbReference>
<accession>A0A084SLN7</accession>
<dbReference type="InterPro" id="IPR035948">
    <property type="entry name" value="YwqG-like_sf"/>
</dbReference>
<evidence type="ECO:0000313" key="1">
    <source>
        <dbReference type="EMBL" id="KFA89372.1"/>
    </source>
</evidence>
<dbReference type="SUPFAM" id="SSF103032">
    <property type="entry name" value="Hypothetical protein YwqG"/>
    <property type="match status" value="1"/>
</dbReference>
<protein>
    <recommendedName>
        <fullName evidence="3">DUF1963 domain-containing protein</fullName>
    </recommendedName>
</protein>
<sequence>MLELPPLPSSLHAWHERLESVAAPCLLFSARDAEDPDMPGCRYGGHPLVPPGTQWPRSPRGLLVFVGQLDFAELAACRGEALPHLPNDGVLSLFYDAQEQRWGYDPKDSQYWKLLWTPRSDEAVPLAPPRELEDAGLAFDLPLRLEPRLGVCLPDPWDRRAPLPADEWGQEQVDDYAVLRERLTGGEHTHQVEGHPWWIQNDARLEAQLVSHGLHCGGSRAYASPEARKLEPGASSWRLLWQIGSDDQSGFTWGDAGNLYLLIREQDLRARRFDRSWLGLQCR</sequence>
<reference evidence="1 2" key="1">
    <citation type="submission" date="2014-07" db="EMBL/GenBank/DDBJ databases">
        <title>Draft Genome Sequence of Gephyronic Acid Producer, Cystobacter violaceus Strain Cb vi76.</title>
        <authorList>
            <person name="Stevens D.C."/>
            <person name="Young J."/>
            <person name="Carmichael R."/>
            <person name="Tan J."/>
            <person name="Taylor R.E."/>
        </authorList>
    </citation>
    <scope>NUCLEOTIDE SEQUENCE [LARGE SCALE GENOMIC DNA]</scope>
    <source>
        <strain evidence="1 2">Cb vi76</strain>
    </source>
</reference>
<dbReference type="PANTHER" id="PTHR36436">
    <property type="entry name" value="SLL5081 PROTEIN"/>
    <property type="match status" value="1"/>
</dbReference>
<dbReference type="PANTHER" id="PTHR36436:SF6">
    <property type="entry name" value="SLL5081 PROTEIN"/>
    <property type="match status" value="1"/>
</dbReference>
<name>A0A084SLN7_9BACT</name>
<organism evidence="1 2">
    <name type="scientific">Archangium violaceum Cb vi76</name>
    <dbReference type="NCBI Taxonomy" id="1406225"/>
    <lineage>
        <taxon>Bacteria</taxon>
        <taxon>Pseudomonadati</taxon>
        <taxon>Myxococcota</taxon>
        <taxon>Myxococcia</taxon>
        <taxon>Myxococcales</taxon>
        <taxon>Cystobacterineae</taxon>
        <taxon>Archangiaceae</taxon>
        <taxon>Archangium</taxon>
    </lineage>
</organism>
<dbReference type="RefSeq" id="WP_043405488.1">
    <property type="nucleotide sequence ID" value="NZ_JPMI01000247.1"/>
</dbReference>
<dbReference type="InterPro" id="IPR015315">
    <property type="entry name" value="DUF1963"/>
</dbReference>